<organism evidence="1 2">
    <name type="scientific">Petralouisia muris</name>
    <dbReference type="NCBI Taxonomy" id="3032872"/>
    <lineage>
        <taxon>Bacteria</taxon>
        <taxon>Bacillati</taxon>
        <taxon>Bacillota</taxon>
        <taxon>Clostridia</taxon>
        <taxon>Lachnospirales</taxon>
        <taxon>Lachnospiraceae</taxon>
        <taxon>Petralouisia</taxon>
    </lineage>
</organism>
<accession>A0AC61RNN8</accession>
<evidence type="ECO:0000313" key="2">
    <source>
        <dbReference type="Proteomes" id="UP000304953"/>
    </source>
</evidence>
<proteinExistence type="predicted"/>
<protein>
    <submittedName>
        <fullName evidence="1">Uncharacterized protein</fullName>
    </submittedName>
</protein>
<evidence type="ECO:0000313" key="1">
    <source>
        <dbReference type="EMBL" id="TGY89405.1"/>
    </source>
</evidence>
<comment type="caution">
    <text evidence="1">The sequence shown here is derived from an EMBL/GenBank/DDBJ whole genome shotgun (WGS) entry which is preliminary data.</text>
</comment>
<gene>
    <name evidence="1" type="ORF">E5329_25235</name>
</gene>
<dbReference type="EMBL" id="SRYA01000093">
    <property type="protein sequence ID" value="TGY89405.1"/>
    <property type="molecule type" value="Genomic_DNA"/>
</dbReference>
<dbReference type="Proteomes" id="UP000304953">
    <property type="component" value="Unassembled WGS sequence"/>
</dbReference>
<reference evidence="1" key="1">
    <citation type="submission" date="2019-04" db="EMBL/GenBank/DDBJ databases">
        <title>Microbes associate with the intestines of laboratory mice.</title>
        <authorList>
            <person name="Navarre W."/>
            <person name="Wong E."/>
            <person name="Huang K."/>
            <person name="Tropini C."/>
            <person name="Ng K."/>
            <person name="Yu B."/>
        </authorList>
    </citation>
    <scope>NUCLEOTIDE SEQUENCE</scope>
    <source>
        <strain evidence="1">NM01_1-7b</strain>
    </source>
</reference>
<name>A0AC61RNN8_9FIRM</name>
<keyword evidence="2" id="KW-1185">Reference proteome</keyword>
<sequence length="225" mass="25767">MDMSDRTIPAGKPLDASEDAKRKAHEEAEAKRKAEWEAKQLAKKQEREAALEKIKSMSDADIVSASTERVRVDTEKLTRRNMKECVSEHMQSVCSKDPAFARKTLHPHKSIIHCFHYINRMAKDYLQQEMKDNDIKPENGVYGGDVPDDLVYQWSIDYFNDPDAQEDHVEEEKFTPRPYVNAVSKAKGTAKPKKAAKKKTAKKETEKKQEPKKNDYQQMSLPGVS</sequence>